<accession>A0A2P2QAC2</accession>
<evidence type="ECO:0000313" key="1">
    <source>
        <dbReference type="EMBL" id="MBX63894.1"/>
    </source>
</evidence>
<reference evidence="1" key="1">
    <citation type="submission" date="2018-02" db="EMBL/GenBank/DDBJ databases">
        <title>Rhizophora mucronata_Transcriptome.</title>
        <authorList>
            <person name="Meera S.P."/>
            <person name="Sreeshan A."/>
            <person name="Augustine A."/>
        </authorList>
    </citation>
    <scope>NUCLEOTIDE SEQUENCE</scope>
    <source>
        <tissue evidence="1">Leaf</tissue>
    </source>
</reference>
<organism evidence="1">
    <name type="scientific">Rhizophora mucronata</name>
    <name type="common">Asiatic mangrove</name>
    <dbReference type="NCBI Taxonomy" id="61149"/>
    <lineage>
        <taxon>Eukaryota</taxon>
        <taxon>Viridiplantae</taxon>
        <taxon>Streptophyta</taxon>
        <taxon>Embryophyta</taxon>
        <taxon>Tracheophyta</taxon>
        <taxon>Spermatophyta</taxon>
        <taxon>Magnoliopsida</taxon>
        <taxon>eudicotyledons</taxon>
        <taxon>Gunneridae</taxon>
        <taxon>Pentapetalae</taxon>
        <taxon>rosids</taxon>
        <taxon>fabids</taxon>
        <taxon>Malpighiales</taxon>
        <taxon>Rhizophoraceae</taxon>
        <taxon>Rhizophora</taxon>
    </lineage>
</organism>
<dbReference type="EMBL" id="GGEC01083410">
    <property type="protein sequence ID" value="MBX63894.1"/>
    <property type="molecule type" value="Transcribed_RNA"/>
</dbReference>
<dbReference type="AlphaFoldDB" id="A0A2P2QAC2"/>
<protein>
    <submittedName>
        <fullName evidence="1">Uncharacterized protein</fullName>
    </submittedName>
</protein>
<sequence>MQGYSKSDSEITVEFKKVASTIQLKPEERSKHRKLPIFMEILLQY</sequence>
<proteinExistence type="predicted"/>
<name>A0A2P2QAC2_RHIMU</name>